<dbReference type="Proteomes" id="UP000035721">
    <property type="component" value="Unassembled WGS sequence"/>
</dbReference>
<evidence type="ECO:0000256" key="5">
    <source>
        <dbReference type="ARBA" id="ARBA00022692"/>
    </source>
</evidence>
<gene>
    <name evidence="9" type="ORF">BN12_1420006</name>
</gene>
<dbReference type="STRING" id="1194083.BN12_1420006"/>
<comment type="subcellular location">
    <subcellularLocation>
        <location evidence="1">Cell membrane</location>
        <topology evidence="1">Multi-pass membrane protein</topology>
    </subcellularLocation>
</comment>
<evidence type="ECO:0000256" key="1">
    <source>
        <dbReference type="ARBA" id="ARBA00004651"/>
    </source>
</evidence>
<feature type="transmembrane region" description="Helical" evidence="8">
    <location>
        <begin position="279"/>
        <end position="300"/>
    </location>
</feature>
<keyword evidence="5 8" id="KW-0812">Transmembrane</keyword>
<feature type="transmembrane region" description="Helical" evidence="8">
    <location>
        <begin position="312"/>
        <end position="331"/>
    </location>
</feature>
<evidence type="ECO:0000256" key="6">
    <source>
        <dbReference type="ARBA" id="ARBA00022989"/>
    </source>
</evidence>
<keyword evidence="6 8" id="KW-1133">Transmembrane helix</keyword>
<comment type="similarity">
    <text evidence="2">Belongs to the tellurite-resistance/dicarboxylate transporter (TDT) family.</text>
</comment>
<feature type="transmembrane region" description="Helical" evidence="8">
    <location>
        <begin position="170"/>
        <end position="192"/>
    </location>
</feature>
<dbReference type="GO" id="GO:0055085">
    <property type="term" value="P:transmembrane transport"/>
    <property type="evidence" value="ECO:0007669"/>
    <property type="project" value="InterPro"/>
</dbReference>
<dbReference type="PANTHER" id="PTHR31686:SF1">
    <property type="entry name" value="SULFITE EFFLUX PUMP SSU1"/>
    <property type="match status" value="1"/>
</dbReference>
<keyword evidence="3" id="KW-0813">Transport</keyword>
<feature type="transmembrane region" description="Helical" evidence="8">
    <location>
        <begin position="337"/>
        <end position="362"/>
    </location>
</feature>
<name>A0A077LXL7_9MICO</name>
<keyword evidence="10" id="KW-1185">Reference proteome</keyword>
<protein>
    <submittedName>
        <fullName evidence="9">Putative TDT family transporter</fullName>
    </submittedName>
</protein>
<evidence type="ECO:0000313" key="10">
    <source>
        <dbReference type="Proteomes" id="UP000035721"/>
    </source>
</evidence>
<sequence length="380" mass="37963">MTLVPARPRTVPAAPHSERTVPRAILPPVGPGWYGSVMGTGILAALLGLHAPSAPDLLVPATAVLLVGWTLLVGLSVGFGARVLADRAALTSTLTEAAVAPMWGTVSMGILSVGSATLIVAPQVTPALAHGALVADLVLWCVGTLLGLATTLAFLGAVVRRDLGAPTPVWGLPVVPPMVSATTGAALVPHLASPTGQLALLVVSVACFVVSLVIGGVVFAAAYHQHARVSQVPLAAAATLWIPLGVVGQSMAAAQAIAVQSDRFLSPAAVPAVHGLAHAYGDVMLVAAVPVVVVAVVATVRGFRARMPFSPAWWSLTFPLGTLALGAHLLGSDGGHAAVSAIGVVALAGLVGTWTLCAVATLRAVAASRSVEAARGAAPV</sequence>
<evidence type="ECO:0000256" key="4">
    <source>
        <dbReference type="ARBA" id="ARBA00022475"/>
    </source>
</evidence>
<dbReference type="AlphaFoldDB" id="A0A077LXL7"/>
<dbReference type="Gene3D" id="1.50.10.150">
    <property type="entry name" value="Voltage-dependent anion channel"/>
    <property type="match status" value="1"/>
</dbReference>
<dbReference type="Pfam" id="PF03595">
    <property type="entry name" value="SLAC1"/>
    <property type="match status" value="1"/>
</dbReference>
<feature type="transmembrane region" description="Helical" evidence="8">
    <location>
        <begin position="137"/>
        <end position="158"/>
    </location>
</feature>
<reference evidence="9 10" key="1">
    <citation type="journal article" date="2013" name="ISME J.">
        <title>A metabolic model for members of the genus Tetrasphaera involved in enhanced biological phosphorus removal.</title>
        <authorList>
            <person name="Kristiansen R."/>
            <person name="Nguyen H.T.T."/>
            <person name="Saunders A.M."/>
            <person name="Nielsen J.L."/>
            <person name="Wimmer R."/>
            <person name="Le V.Q."/>
            <person name="McIlroy S.J."/>
            <person name="Petrovski S."/>
            <person name="Seviour R.J."/>
            <person name="Calteau A."/>
            <person name="Nielsen K.L."/>
            <person name="Nielsen P.H."/>
        </authorList>
    </citation>
    <scope>NUCLEOTIDE SEQUENCE [LARGE SCALE GENOMIC DNA]</scope>
    <source>
        <strain evidence="9 10">T1-X7</strain>
    </source>
</reference>
<dbReference type="InterPro" id="IPR051629">
    <property type="entry name" value="Sulfite_efflux_TDT"/>
</dbReference>
<dbReference type="EMBL" id="CAJB01000049">
    <property type="protein sequence ID" value="CCH76724.1"/>
    <property type="molecule type" value="Genomic_DNA"/>
</dbReference>
<comment type="caution">
    <text evidence="9">The sequence shown here is derived from an EMBL/GenBank/DDBJ whole genome shotgun (WGS) entry which is preliminary data.</text>
</comment>
<evidence type="ECO:0000256" key="7">
    <source>
        <dbReference type="ARBA" id="ARBA00023136"/>
    </source>
</evidence>
<evidence type="ECO:0000256" key="2">
    <source>
        <dbReference type="ARBA" id="ARBA00008566"/>
    </source>
</evidence>
<feature type="transmembrane region" description="Helical" evidence="8">
    <location>
        <begin position="234"/>
        <end position="259"/>
    </location>
</feature>
<evidence type="ECO:0000256" key="8">
    <source>
        <dbReference type="SAM" id="Phobius"/>
    </source>
</evidence>
<organism evidence="9 10">
    <name type="scientific">Nostocoides japonicum T1-X7</name>
    <dbReference type="NCBI Taxonomy" id="1194083"/>
    <lineage>
        <taxon>Bacteria</taxon>
        <taxon>Bacillati</taxon>
        <taxon>Actinomycetota</taxon>
        <taxon>Actinomycetes</taxon>
        <taxon>Micrococcales</taxon>
        <taxon>Intrasporangiaceae</taxon>
        <taxon>Nostocoides</taxon>
    </lineage>
</organism>
<keyword evidence="7 8" id="KW-0472">Membrane</keyword>
<dbReference type="InterPro" id="IPR004695">
    <property type="entry name" value="SLAC1/Mae1/Ssu1/TehA"/>
</dbReference>
<dbReference type="GO" id="GO:0005886">
    <property type="term" value="C:plasma membrane"/>
    <property type="evidence" value="ECO:0007669"/>
    <property type="project" value="UniProtKB-SubCell"/>
</dbReference>
<feature type="transmembrane region" description="Helical" evidence="8">
    <location>
        <begin position="102"/>
        <end position="125"/>
    </location>
</feature>
<evidence type="ECO:0000256" key="3">
    <source>
        <dbReference type="ARBA" id="ARBA00022448"/>
    </source>
</evidence>
<feature type="transmembrane region" description="Helical" evidence="8">
    <location>
        <begin position="57"/>
        <end position="81"/>
    </location>
</feature>
<accession>A0A077LXL7</accession>
<proteinExistence type="inferred from homology"/>
<evidence type="ECO:0000313" key="9">
    <source>
        <dbReference type="EMBL" id="CCH76724.1"/>
    </source>
</evidence>
<dbReference type="CDD" id="cd09320">
    <property type="entry name" value="TDT_like_2"/>
    <property type="match status" value="1"/>
</dbReference>
<feature type="transmembrane region" description="Helical" evidence="8">
    <location>
        <begin position="198"/>
        <end position="222"/>
    </location>
</feature>
<keyword evidence="4" id="KW-1003">Cell membrane</keyword>
<dbReference type="InterPro" id="IPR038665">
    <property type="entry name" value="Voltage-dep_anion_channel_sf"/>
</dbReference>
<feature type="transmembrane region" description="Helical" evidence="8">
    <location>
        <begin position="32"/>
        <end position="51"/>
    </location>
</feature>
<dbReference type="PANTHER" id="PTHR31686">
    <property type="match status" value="1"/>
</dbReference>